<evidence type="ECO:0000313" key="2">
    <source>
        <dbReference type="Proteomes" id="UP001488805"/>
    </source>
</evidence>
<dbReference type="AlphaFoldDB" id="A0AAW1FYK2"/>
<name>A0AAW1FYK2_ZOAVI</name>
<evidence type="ECO:0000313" key="1">
    <source>
        <dbReference type="EMBL" id="KAK9539310.1"/>
    </source>
</evidence>
<keyword evidence="2" id="KW-1185">Reference proteome</keyword>
<gene>
    <name evidence="1" type="ORF">VZT92_004423</name>
</gene>
<proteinExistence type="predicted"/>
<sequence>MDQQTTIDLCRLHFHALGHSSVHLLTRVLRRAAFPSEESKTRGRGKKGSVFGAEQSLIPLTQKLTLIPGTQWNQPPPEPLGQAANNAHNAACLLLPESPVAILAQLVEDCARDLMPGSSL</sequence>
<comment type="caution">
    <text evidence="1">The sequence shown here is derived from an EMBL/GenBank/DDBJ whole genome shotgun (WGS) entry which is preliminary data.</text>
</comment>
<reference evidence="1 2" key="1">
    <citation type="journal article" date="2024" name="Genome Biol. Evol.">
        <title>Chromosome-level genome assembly of the viviparous eelpout Zoarces viviparus.</title>
        <authorList>
            <person name="Fuhrmann N."/>
            <person name="Brasseur M.V."/>
            <person name="Bakowski C.E."/>
            <person name="Podsiadlowski L."/>
            <person name="Prost S."/>
            <person name="Krehenwinkel H."/>
            <person name="Mayer C."/>
        </authorList>
    </citation>
    <scope>NUCLEOTIDE SEQUENCE [LARGE SCALE GENOMIC DNA]</scope>
    <source>
        <strain evidence="1">NO-MEL_2022_Ind0_liver</strain>
    </source>
</reference>
<protein>
    <submittedName>
        <fullName evidence="1">Uncharacterized protein</fullName>
    </submittedName>
</protein>
<accession>A0AAW1FYK2</accession>
<organism evidence="1 2">
    <name type="scientific">Zoarces viviparus</name>
    <name type="common">Viviparous eelpout</name>
    <name type="synonym">Blennius viviparus</name>
    <dbReference type="NCBI Taxonomy" id="48416"/>
    <lineage>
        <taxon>Eukaryota</taxon>
        <taxon>Metazoa</taxon>
        <taxon>Chordata</taxon>
        <taxon>Craniata</taxon>
        <taxon>Vertebrata</taxon>
        <taxon>Euteleostomi</taxon>
        <taxon>Actinopterygii</taxon>
        <taxon>Neopterygii</taxon>
        <taxon>Teleostei</taxon>
        <taxon>Neoteleostei</taxon>
        <taxon>Acanthomorphata</taxon>
        <taxon>Eupercaria</taxon>
        <taxon>Perciformes</taxon>
        <taxon>Cottioidei</taxon>
        <taxon>Zoarcales</taxon>
        <taxon>Zoarcidae</taxon>
        <taxon>Zoarcinae</taxon>
        <taxon>Zoarces</taxon>
    </lineage>
</organism>
<dbReference type="EMBL" id="JBCEZU010000023">
    <property type="protein sequence ID" value="KAK9539310.1"/>
    <property type="molecule type" value="Genomic_DNA"/>
</dbReference>
<dbReference type="Proteomes" id="UP001488805">
    <property type="component" value="Unassembled WGS sequence"/>
</dbReference>